<evidence type="ECO:0000256" key="1">
    <source>
        <dbReference type="SAM" id="MobiDB-lite"/>
    </source>
</evidence>
<sequence>MPTALSPLPAVSAPGRGAHRPPCADGPDDWDLDVGNPESWRAAVRICSGCPLLSECSQLAQTLIARGDTPRAMIWAGVAYDSAGRVVENLDRHRTTPVDHKRPLRIIRTGARPVCTEPAPPTPRRRIVLGHRLRPTGIGA</sequence>
<dbReference type="PROSITE" id="PS51674">
    <property type="entry name" value="4FE4S_WBL"/>
    <property type="match status" value="1"/>
</dbReference>
<proteinExistence type="predicted"/>
<name>W5TBR8_9NOCA</name>
<gene>
    <name evidence="3" type="ORF">NONO_c15870</name>
</gene>
<protein>
    <recommendedName>
        <fullName evidence="2">4Fe-4S Wbl-type domain-containing protein</fullName>
    </recommendedName>
</protein>
<feature type="domain" description="4Fe-4S Wbl-type" evidence="2">
    <location>
        <begin position="22"/>
        <end position="85"/>
    </location>
</feature>
<dbReference type="PATRIC" id="fig|1415166.3.peg.1614"/>
<dbReference type="STRING" id="1415166.NONO_c15870"/>
<dbReference type="EMBL" id="CP006850">
    <property type="protein sequence ID" value="AHH16388.1"/>
    <property type="molecule type" value="Genomic_DNA"/>
</dbReference>
<dbReference type="InterPro" id="IPR034768">
    <property type="entry name" value="4FE4S_WBL"/>
</dbReference>
<evidence type="ECO:0000313" key="3">
    <source>
        <dbReference type="EMBL" id="AHH16388.1"/>
    </source>
</evidence>
<organism evidence="3 4">
    <name type="scientific">Nocardia nova SH22a</name>
    <dbReference type="NCBI Taxonomy" id="1415166"/>
    <lineage>
        <taxon>Bacteria</taxon>
        <taxon>Bacillati</taxon>
        <taxon>Actinomycetota</taxon>
        <taxon>Actinomycetes</taxon>
        <taxon>Mycobacteriales</taxon>
        <taxon>Nocardiaceae</taxon>
        <taxon>Nocardia</taxon>
    </lineage>
</organism>
<dbReference type="KEGG" id="nno:NONO_c15870"/>
<dbReference type="eggNOG" id="ENOG5032BFV">
    <property type="taxonomic scope" value="Bacteria"/>
</dbReference>
<dbReference type="AlphaFoldDB" id="W5TBR8"/>
<dbReference type="Proteomes" id="UP000019150">
    <property type="component" value="Chromosome"/>
</dbReference>
<dbReference type="HOGENOM" id="CLU_1833095_0_0_11"/>
<keyword evidence="4" id="KW-1185">Reference proteome</keyword>
<feature type="region of interest" description="Disordered" evidence="1">
    <location>
        <begin position="1"/>
        <end position="29"/>
    </location>
</feature>
<accession>W5TBR8</accession>
<dbReference type="OrthoDB" id="4463109at2"/>
<reference evidence="3 4" key="1">
    <citation type="journal article" date="2014" name="Appl. Environ. Microbiol.">
        <title>Insights into the Microbial Degradation of Rubber and Gutta-Percha by Analysis of the Complete Genome of Nocardia nova SH22a.</title>
        <authorList>
            <person name="Luo Q."/>
            <person name="Hiessl S."/>
            <person name="Poehlein A."/>
            <person name="Daniel R."/>
            <person name="Steinbuchel A."/>
        </authorList>
    </citation>
    <scope>NUCLEOTIDE SEQUENCE [LARGE SCALE GENOMIC DNA]</scope>
    <source>
        <strain evidence="3">SH22a</strain>
    </source>
</reference>
<evidence type="ECO:0000259" key="2">
    <source>
        <dbReference type="PROSITE" id="PS51674"/>
    </source>
</evidence>
<evidence type="ECO:0000313" key="4">
    <source>
        <dbReference type="Proteomes" id="UP000019150"/>
    </source>
</evidence>
<dbReference type="RefSeq" id="WP_148306757.1">
    <property type="nucleotide sequence ID" value="NZ_CP006850.1"/>
</dbReference>